<protein>
    <submittedName>
        <fullName evidence="2">Uncharacterized protein</fullName>
    </submittedName>
</protein>
<accession>A0A3P7N6V5</accession>
<keyword evidence="3" id="KW-1185">Reference proteome</keyword>
<dbReference type="EMBL" id="UYRV01133922">
    <property type="protein sequence ID" value="VDN38255.1"/>
    <property type="molecule type" value="Genomic_DNA"/>
</dbReference>
<evidence type="ECO:0000256" key="1">
    <source>
        <dbReference type="SAM" id="MobiDB-lite"/>
    </source>
</evidence>
<proteinExistence type="predicted"/>
<name>A0A3P7N6V5_CYLGO</name>
<evidence type="ECO:0000313" key="2">
    <source>
        <dbReference type="EMBL" id="VDN38255.1"/>
    </source>
</evidence>
<feature type="compositionally biased region" description="Basic and acidic residues" evidence="1">
    <location>
        <begin position="7"/>
        <end position="22"/>
    </location>
</feature>
<gene>
    <name evidence="2" type="ORF">CGOC_LOCUS13674</name>
</gene>
<dbReference type="Proteomes" id="UP000271889">
    <property type="component" value="Unassembled WGS sequence"/>
</dbReference>
<dbReference type="AlphaFoldDB" id="A0A3P7N6V5"/>
<feature type="region of interest" description="Disordered" evidence="1">
    <location>
        <begin position="1"/>
        <end position="36"/>
    </location>
</feature>
<sequence>MNGDAVHPAEKKEKTVTKERTNFSRMPKCWETPSTSSEVTDTERKVVENAGSIVIFTSFTEAERLTELEREVADVIKCRNRIIKSLQDSS</sequence>
<reference evidence="2 3" key="1">
    <citation type="submission" date="2018-11" db="EMBL/GenBank/DDBJ databases">
        <authorList>
            <consortium name="Pathogen Informatics"/>
        </authorList>
    </citation>
    <scope>NUCLEOTIDE SEQUENCE [LARGE SCALE GENOMIC DNA]</scope>
</reference>
<evidence type="ECO:0000313" key="3">
    <source>
        <dbReference type="Proteomes" id="UP000271889"/>
    </source>
</evidence>
<dbReference type="OrthoDB" id="5844105at2759"/>
<organism evidence="2 3">
    <name type="scientific">Cylicostephanus goldi</name>
    <name type="common">Nematode worm</name>
    <dbReference type="NCBI Taxonomy" id="71465"/>
    <lineage>
        <taxon>Eukaryota</taxon>
        <taxon>Metazoa</taxon>
        <taxon>Ecdysozoa</taxon>
        <taxon>Nematoda</taxon>
        <taxon>Chromadorea</taxon>
        <taxon>Rhabditida</taxon>
        <taxon>Rhabditina</taxon>
        <taxon>Rhabditomorpha</taxon>
        <taxon>Strongyloidea</taxon>
        <taxon>Strongylidae</taxon>
        <taxon>Cylicostephanus</taxon>
    </lineage>
</organism>